<reference evidence="3" key="1">
    <citation type="journal article" date="2019" name="Int. J. Syst. Evol. Microbiol.">
        <title>The Global Catalogue of Microorganisms (GCM) 10K type strain sequencing project: providing services to taxonomists for standard genome sequencing and annotation.</title>
        <authorList>
            <consortium name="The Broad Institute Genomics Platform"/>
            <consortium name="The Broad Institute Genome Sequencing Center for Infectious Disease"/>
            <person name="Wu L."/>
            <person name="Ma J."/>
        </authorList>
    </citation>
    <scope>NUCLEOTIDE SEQUENCE [LARGE SCALE GENOMIC DNA]</scope>
    <source>
        <strain evidence="3">CCUG 60742</strain>
    </source>
</reference>
<protein>
    <submittedName>
        <fullName evidence="2">Nuclear transport factor 2 family protein</fullName>
    </submittedName>
</protein>
<dbReference type="Pfam" id="PF12680">
    <property type="entry name" value="SnoaL_2"/>
    <property type="match status" value="1"/>
</dbReference>
<dbReference type="EMBL" id="JBHTIA010000012">
    <property type="protein sequence ID" value="MFD0766672.1"/>
    <property type="molecule type" value="Genomic_DNA"/>
</dbReference>
<dbReference type="SUPFAM" id="SSF54427">
    <property type="entry name" value="NTF2-like"/>
    <property type="match status" value="1"/>
</dbReference>
<evidence type="ECO:0000313" key="3">
    <source>
        <dbReference type="Proteomes" id="UP001597073"/>
    </source>
</evidence>
<evidence type="ECO:0000313" key="2">
    <source>
        <dbReference type="EMBL" id="MFD0766672.1"/>
    </source>
</evidence>
<accession>A0ABW2ZKG5</accession>
<name>A0ABW2ZKG5_9SPHI</name>
<feature type="domain" description="SnoaL-like" evidence="1">
    <location>
        <begin position="8"/>
        <end position="120"/>
    </location>
</feature>
<evidence type="ECO:0000259" key="1">
    <source>
        <dbReference type="Pfam" id="PF12680"/>
    </source>
</evidence>
<sequence>MDELESIVKSYIEAYNKFDIEGMLIHMDEAVVFENVSGGEVNMTLNGIEEFRNQALQAVDLFSSRKQTIANLTQAVNQIIIDIAYHGVLAIDLPNGMKQGDELNLTGRSTFTFAGDKIIRLRDES</sequence>
<comment type="caution">
    <text evidence="2">The sequence shown here is derived from an EMBL/GenBank/DDBJ whole genome shotgun (WGS) entry which is preliminary data.</text>
</comment>
<dbReference type="InterPro" id="IPR032710">
    <property type="entry name" value="NTF2-like_dom_sf"/>
</dbReference>
<organism evidence="2 3">
    <name type="scientific">Mucilaginibacter lutimaris</name>
    <dbReference type="NCBI Taxonomy" id="931629"/>
    <lineage>
        <taxon>Bacteria</taxon>
        <taxon>Pseudomonadati</taxon>
        <taxon>Bacteroidota</taxon>
        <taxon>Sphingobacteriia</taxon>
        <taxon>Sphingobacteriales</taxon>
        <taxon>Sphingobacteriaceae</taxon>
        <taxon>Mucilaginibacter</taxon>
    </lineage>
</organism>
<dbReference type="InterPro" id="IPR037401">
    <property type="entry name" value="SnoaL-like"/>
</dbReference>
<gene>
    <name evidence="2" type="ORF">ACFQZI_17555</name>
</gene>
<dbReference type="RefSeq" id="WP_377144802.1">
    <property type="nucleotide sequence ID" value="NZ_JBHTIA010000012.1"/>
</dbReference>
<proteinExistence type="predicted"/>
<dbReference type="Gene3D" id="3.10.450.50">
    <property type="match status" value="1"/>
</dbReference>
<dbReference type="Proteomes" id="UP001597073">
    <property type="component" value="Unassembled WGS sequence"/>
</dbReference>
<keyword evidence="3" id="KW-1185">Reference proteome</keyword>